<protein>
    <submittedName>
        <fullName evidence="3">Uncharacterized protein</fullName>
    </submittedName>
</protein>
<dbReference type="OrthoDB" id="6020087at2759"/>
<evidence type="ECO:0000313" key="3">
    <source>
        <dbReference type="EMBL" id="VEL32405.1"/>
    </source>
</evidence>
<gene>
    <name evidence="3" type="ORF">PXEA_LOCUS25845</name>
</gene>
<comment type="similarity">
    <text evidence="1">Belongs to the round spermatid basic protein 1 family.</text>
</comment>
<keyword evidence="2" id="KW-0812">Transmembrane</keyword>
<keyword evidence="2" id="KW-0472">Membrane</keyword>
<dbReference type="GO" id="GO:0005634">
    <property type="term" value="C:nucleus"/>
    <property type="evidence" value="ECO:0007669"/>
    <property type="project" value="InterPro"/>
</dbReference>
<proteinExistence type="inferred from homology"/>
<organism evidence="3 4">
    <name type="scientific">Protopolystoma xenopodis</name>
    <dbReference type="NCBI Taxonomy" id="117903"/>
    <lineage>
        <taxon>Eukaryota</taxon>
        <taxon>Metazoa</taxon>
        <taxon>Spiralia</taxon>
        <taxon>Lophotrochozoa</taxon>
        <taxon>Platyhelminthes</taxon>
        <taxon>Monogenea</taxon>
        <taxon>Polyopisthocotylea</taxon>
        <taxon>Polystomatidea</taxon>
        <taxon>Polystomatidae</taxon>
        <taxon>Protopolystoma</taxon>
    </lineage>
</organism>
<evidence type="ECO:0000313" key="4">
    <source>
        <dbReference type="Proteomes" id="UP000784294"/>
    </source>
</evidence>
<feature type="transmembrane region" description="Helical" evidence="2">
    <location>
        <begin position="418"/>
        <end position="435"/>
    </location>
</feature>
<dbReference type="PANTHER" id="PTHR13354:SF11">
    <property type="entry name" value="LYSINE-SPECIFIC DEMETHYLASE 9"/>
    <property type="match status" value="1"/>
</dbReference>
<keyword evidence="4" id="KW-1185">Reference proteome</keyword>
<accession>A0A3S5AUK3</accession>
<dbReference type="InterPro" id="IPR026306">
    <property type="entry name" value="RSBN1/Dpy-2/CEP530"/>
</dbReference>
<keyword evidence="2" id="KW-1133">Transmembrane helix</keyword>
<dbReference type="PANTHER" id="PTHR13354">
    <property type="entry name" value="ROUND SPERMATID BASIC PROTEIN 1"/>
    <property type="match status" value="1"/>
</dbReference>
<reference evidence="3" key="1">
    <citation type="submission" date="2018-11" db="EMBL/GenBank/DDBJ databases">
        <authorList>
            <consortium name="Pathogen Informatics"/>
        </authorList>
    </citation>
    <scope>NUCLEOTIDE SEQUENCE</scope>
</reference>
<dbReference type="Proteomes" id="UP000784294">
    <property type="component" value="Unassembled WGS sequence"/>
</dbReference>
<evidence type="ECO:0000256" key="1">
    <source>
        <dbReference type="ARBA" id="ARBA00010560"/>
    </source>
</evidence>
<name>A0A3S5AUK3_9PLAT</name>
<comment type="caution">
    <text evidence="3">The sequence shown here is derived from an EMBL/GenBank/DDBJ whole genome shotgun (WGS) entry which is preliminary data.</text>
</comment>
<dbReference type="AlphaFoldDB" id="A0A3S5AUK3"/>
<evidence type="ECO:0000256" key="2">
    <source>
        <dbReference type="SAM" id="Phobius"/>
    </source>
</evidence>
<sequence>MEANVSCYTLTSDFSSISCGDVIERRDSSEEYEKDVKLAKPSRQTGLTEDKMKSAIKSKQGDHNYLDHMTRSTGTKLIFRAPPRHLSDLMYIEHYENGGGYALHAYAEELAHLSPDELNILVKKYFRTLFGERRKKGIPVPFSYYCIGVVHGAARSFPELVSYMAKMHADMIVSTNTLELKNSYQTMTMSEYATNVFKTYSHGLFRYGPMHAVSIVGVKGEERGEHCTDLLNKLEADPFLSMVTPWSSLSKFAGCLPSESNDGPILWTRHGEQAVPVQSASIISKRKAPSCTEIDISDLLTSPRVGVRRQIVVYDRTPCHADHADDGLLRHTTAAVGLLKAVNPPTSSFNSSLIVPSLTLPSTELLLPDSGNHYQKGVFPPSRVLKDVVVFDPRHYPDLVKRLQLDIMEPPASQVVELLDSATIMLLCWLYLFFVKCDKK</sequence>
<dbReference type="EMBL" id="CAAALY010244146">
    <property type="protein sequence ID" value="VEL32405.1"/>
    <property type="molecule type" value="Genomic_DNA"/>
</dbReference>